<dbReference type="Pfam" id="PF01697">
    <property type="entry name" value="Glyco_transf_92"/>
    <property type="match status" value="1"/>
</dbReference>
<dbReference type="GO" id="GO:0030244">
    <property type="term" value="P:cellulose biosynthetic process"/>
    <property type="evidence" value="ECO:0007669"/>
    <property type="project" value="InterPro"/>
</dbReference>
<sequence>MTIFHSLFFLQSSLLLSLAVFAFILQWHDEINYQTFKSLSLDNPEYPSMDCTSRDSRTTSFPYFKDLKFGYNKSNLKPKICITTTTSDGLEQILQWIYYHKFIGVTNFFLFVEGNASIPHVSKVLQSIQNVKLVHRTKELEEEQAKSRMWNETWMSRYLYKPCNYELFVKQYLNMEMAIDMAREARMDWIIHIDTDELIHPAGTNEYSVTQLLSAVHESVDTVIFPNYESCVERDDIQEPFTEVSLFKKSFHHLDNETYFRNYNKSFRGNKNYFMTYANGKSAARVQPYLRPNGAHRWYNYITIPNETQFTEAAILHYTYAKFSYLTSRRERCGCKPTINHLKKCFFLDFDRDAFIIASSATEEEMLNWYHEHVVWMNKDLNQKLIKEGILTRIYAPMVIMQGLKDTGVYASLI</sequence>
<dbReference type="InterPro" id="IPR008166">
    <property type="entry name" value="Glyco_transf_92"/>
</dbReference>
<feature type="chain" id="PRO_5042038411" description="Glycosyltransferase family 92 protein" evidence="7">
    <location>
        <begin position="23"/>
        <end position="414"/>
    </location>
</feature>
<dbReference type="GO" id="GO:0009737">
    <property type="term" value="P:response to abscisic acid"/>
    <property type="evidence" value="ECO:0007669"/>
    <property type="project" value="InterPro"/>
</dbReference>
<evidence type="ECO:0000313" key="8">
    <source>
        <dbReference type="EMBL" id="KAK1428870.1"/>
    </source>
</evidence>
<evidence type="ECO:0000256" key="3">
    <source>
        <dbReference type="ARBA" id="ARBA00022676"/>
    </source>
</evidence>
<keyword evidence="5" id="KW-0472">Membrane</keyword>
<evidence type="ECO:0000256" key="7">
    <source>
        <dbReference type="SAM" id="SignalP"/>
    </source>
</evidence>
<organism evidence="8 9">
    <name type="scientific">Tagetes erecta</name>
    <name type="common">African marigold</name>
    <dbReference type="NCBI Taxonomy" id="13708"/>
    <lineage>
        <taxon>Eukaryota</taxon>
        <taxon>Viridiplantae</taxon>
        <taxon>Streptophyta</taxon>
        <taxon>Embryophyta</taxon>
        <taxon>Tracheophyta</taxon>
        <taxon>Spermatophyta</taxon>
        <taxon>Magnoliopsida</taxon>
        <taxon>eudicotyledons</taxon>
        <taxon>Gunneridae</taxon>
        <taxon>Pentapetalae</taxon>
        <taxon>asterids</taxon>
        <taxon>campanulids</taxon>
        <taxon>Asterales</taxon>
        <taxon>Asteraceae</taxon>
        <taxon>Asteroideae</taxon>
        <taxon>Heliantheae alliance</taxon>
        <taxon>Tageteae</taxon>
        <taxon>Tagetes</taxon>
    </lineage>
</organism>
<keyword evidence="9" id="KW-1185">Reference proteome</keyword>
<dbReference type="PANTHER" id="PTHR46701:SF9">
    <property type="entry name" value="GLYCOSYLTRANSFERASE FAMILY 92 PROTEIN"/>
    <property type="match status" value="1"/>
</dbReference>
<keyword evidence="7" id="KW-0732">Signal</keyword>
<evidence type="ECO:0000256" key="6">
    <source>
        <dbReference type="RuleBase" id="RU366017"/>
    </source>
</evidence>
<protein>
    <recommendedName>
        <fullName evidence="6">Glycosyltransferase family 92 protein</fullName>
        <ecNumber evidence="6">2.4.1.-</ecNumber>
    </recommendedName>
</protein>
<evidence type="ECO:0000313" key="9">
    <source>
        <dbReference type="Proteomes" id="UP001229421"/>
    </source>
</evidence>
<dbReference type="EMBL" id="JAUHHV010000004">
    <property type="protein sequence ID" value="KAK1428870.1"/>
    <property type="molecule type" value="Genomic_DNA"/>
</dbReference>
<reference evidence="8" key="1">
    <citation type="journal article" date="2023" name="bioRxiv">
        <title>Improved chromosome-level genome assembly for marigold (Tagetes erecta).</title>
        <authorList>
            <person name="Jiang F."/>
            <person name="Yuan L."/>
            <person name="Wang S."/>
            <person name="Wang H."/>
            <person name="Xu D."/>
            <person name="Wang A."/>
            <person name="Fan W."/>
        </authorList>
    </citation>
    <scope>NUCLEOTIDE SEQUENCE</scope>
    <source>
        <strain evidence="8">WSJ</strain>
        <tissue evidence="8">Leaf</tissue>
    </source>
</reference>
<dbReference type="GO" id="GO:0016020">
    <property type="term" value="C:membrane"/>
    <property type="evidence" value="ECO:0007669"/>
    <property type="project" value="UniProtKB-SubCell"/>
</dbReference>
<proteinExistence type="inferred from homology"/>
<comment type="similarity">
    <text evidence="2 6">Belongs to the glycosyltransferase 92 family.</text>
</comment>
<dbReference type="InterPro" id="IPR044224">
    <property type="entry name" value="KOBITO1-like"/>
</dbReference>
<evidence type="ECO:0000256" key="2">
    <source>
        <dbReference type="ARBA" id="ARBA00007647"/>
    </source>
</evidence>
<dbReference type="EC" id="2.4.1.-" evidence="6"/>
<name>A0AAD8KSR6_TARER</name>
<dbReference type="GO" id="GO:0016757">
    <property type="term" value="F:glycosyltransferase activity"/>
    <property type="evidence" value="ECO:0007669"/>
    <property type="project" value="UniProtKB-UniRule"/>
</dbReference>
<evidence type="ECO:0000256" key="5">
    <source>
        <dbReference type="ARBA" id="ARBA00023136"/>
    </source>
</evidence>
<evidence type="ECO:0000256" key="4">
    <source>
        <dbReference type="ARBA" id="ARBA00022679"/>
    </source>
</evidence>
<dbReference type="AlphaFoldDB" id="A0AAD8KSR6"/>
<keyword evidence="4 6" id="KW-0808">Transferase</keyword>
<keyword evidence="3 6" id="KW-0328">Glycosyltransferase</keyword>
<comment type="subcellular location">
    <subcellularLocation>
        <location evidence="1">Membrane</location>
    </subcellularLocation>
</comment>
<comment type="caution">
    <text evidence="8">The sequence shown here is derived from an EMBL/GenBank/DDBJ whole genome shotgun (WGS) entry which is preliminary data.</text>
</comment>
<dbReference type="Proteomes" id="UP001229421">
    <property type="component" value="Unassembled WGS sequence"/>
</dbReference>
<evidence type="ECO:0000256" key="1">
    <source>
        <dbReference type="ARBA" id="ARBA00004370"/>
    </source>
</evidence>
<gene>
    <name evidence="8" type="ORF">QVD17_17710</name>
</gene>
<feature type="signal peptide" evidence="7">
    <location>
        <begin position="1"/>
        <end position="22"/>
    </location>
</feature>
<accession>A0AAD8KSR6</accession>
<dbReference type="PANTHER" id="PTHR46701">
    <property type="entry name" value="GLYCOSYLTRANSFERASE-LIKE KOBITO 1"/>
    <property type="match status" value="1"/>
</dbReference>